<dbReference type="PRINTS" id="PR00127">
    <property type="entry name" value="CLPPROTEASEP"/>
</dbReference>
<reference evidence="7 8" key="1">
    <citation type="submission" date="2016-10" db="EMBL/GenBank/DDBJ databases">
        <authorList>
            <person name="de Groot N.N."/>
        </authorList>
    </citation>
    <scope>NUCLEOTIDE SEQUENCE [LARGE SCALE GENOMIC DNA]</scope>
    <source>
        <strain evidence="7 8">DSM 22024</strain>
    </source>
</reference>
<dbReference type="InterPro" id="IPR023562">
    <property type="entry name" value="ClpP/TepA"/>
</dbReference>
<gene>
    <name evidence="7" type="ORF">SAMN04489717_4931</name>
</gene>
<organism evidence="7 8">
    <name type="scientific">Actinopolymorpha singaporensis</name>
    <dbReference type="NCBI Taxonomy" id="117157"/>
    <lineage>
        <taxon>Bacteria</taxon>
        <taxon>Bacillati</taxon>
        <taxon>Actinomycetota</taxon>
        <taxon>Actinomycetes</taxon>
        <taxon>Propionibacteriales</taxon>
        <taxon>Actinopolymorphaceae</taxon>
        <taxon>Actinopolymorpha</taxon>
    </lineage>
</organism>
<dbReference type="InterPro" id="IPR029045">
    <property type="entry name" value="ClpP/crotonase-like_dom_sf"/>
</dbReference>
<dbReference type="Proteomes" id="UP000198983">
    <property type="component" value="Chromosome I"/>
</dbReference>
<comment type="similarity">
    <text evidence="1 6">Belongs to the peptidase S14 family.</text>
</comment>
<proteinExistence type="inferred from homology"/>
<evidence type="ECO:0000256" key="1">
    <source>
        <dbReference type="ARBA" id="ARBA00007039"/>
    </source>
</evidence>
<dbReference type="GO" id="GO:0051117">
    <property type="term" value="F:ATPase binding"/>
    <property type="evidence" value="ECO:0007669"/>
    <property type="project" value="TreeGrafter"/>
</dbReference>
<keyword evidence="4" id="KW-0378">Hydrolase</keyword>
<dbReference type="PANTHER" id="PTHR10381:SF70">
    <property type="entry name" value="ATP-DEPENDENT CLP PROTEASE PROTEOLYTIC SUBUNIT"/>
    <property type="match status" value="1"/>
</dbReference>
<evidence type="ECO:0000313" key="8">
    <source>
        <dbReference type="Proteomes" id="UP000198983"/>
    </source>
</evidence>
<dbReference type="AlphaFoldDB" id="A0A1H1XF74"/>
<protein>
    <recommendedName>
        <fullName evidence="6">ATP-dependent Clp protease proteolytic subunit</fullName>
    </recommendedName>
</protein>
<keyword evidence="8" id="KW-1185">Reference proteome</keyword>
<keyword evidence="2" id="KW-0963">Cytoplasm</keyword>
<dbReference type="GO" id="GO:0004176">
    <property type="term" value="F:ATP-dependent peptidase activity"/>
    <property type="evidence" value="ECO:0007669"/>
    <property type="project" value="InterPro"/>
</dbReference>
<evidence type="ECO:0000313" key="7">
    <source>
        <dbReference type="EMBL" id="SDT07346.1"/>
    </source>
</evidence>
<dbReference type="OrthoDB" id="3825333at2"/>
<keyword evidence="5" id="KW-0720">Serine protease</keyword>
<name>A0A1H1XF74_9ACTN</name>
<keyword evidence="3 7" id="KW-0645">Protease</keyword>
<evidence type="ECO:0000256" key="5">
    <source>
        <dbReference type="ARBA" id="ARBA00022825"/>
    </source>
</evidence>
<evidence type="ECO:0000256" key="6">
    <source>
        <dbReference type="RuleBase" id="RU003567"/>
    </source>
</evidence>
<dbReference type="SUPFAM" id="SSF52096">
    <property type="entry name" value="ClpP/crotonase"/>
    <property type="match status" value="1"/>
</dbReference>
<accession>A0A1H1XF74</accession>
<dbReference type="Pfam" id="PF00574">
    <property type="entry name" value="CLP_protease"/>
    <property type="match status" value="1"/>
</dbReference>
<dbReference type="GO" id="GO:0004252">
    <property type="term" value="F:serine-type endopeptidase activity"/>
    <property type="evidence" value="ECO:0007669"/>
    <property type="project" value="InterPro"/>
</dbReference>
<dbReference type="PANTHER" id="PTHR10381">
    <property type="entry name" value="ATP-DEPENDENT CLP PROTEASE PROTEOLYTIC SUBUNIT"/>
    <property type="match status" value="1"/>
</dbReference>
<dbReference type="InterPro" id="IPR001907">
    <property type="entry name" value="ClpP"/>
</dbReference>
<evidence type="ECO:0000256" key="2">
    <source>
        <dbReference type="ARBA" id="ARBA00022490"/>
    </source>
</evidence>
<dbReference type="Gene3D" id="3.90.226.10">
    <property type="entry name" value="2-enoyl-CoA Hydratase, Chain A, domain 1"/>
    <property type="match status" value="1"/>
</dbReference>
<dbReference type="RefSeq" id="WP_092655934.1">
    <property type="nucleotide sequence ID" value="NZ_LT629732.1"/>
</dbReference>
<dbReference type="EMBL" id="LT629732">
    <property type="protein sequence ID" value="SDT07346.1"/>
    <property type="molecule type" value="Genomic_DNA"/>
</dbReference>
<evidence type="ECO:0000256" key="4">
    <source>
        <dbReference type="ARBA" id="ARBA00022801"/>
    </source>
</evidence>
<dbReference type="GO" id="GO:0006515">
    <property type="term" value="P:protein quality control for misfolded or incompletely synthesized proteins"/>
    <property type="evidence" value="ECO:0007669"/>
    <property type="project" value="TreeGrafter"/>
</dbReference>
<dbReference type="GO" id="GO:0009368">
    <property type="term" value="C:endopeptidase Clp complex"/>
    <property type="evidence" value="ECO:0007669"/>
    <property type="project" value="TreeGrafter"/>
</dbReference>
<sequence>MRDDRAMTFDSYVAEQLFARRVVLARGFLDEERATRTAAQLLTLEALAPDPIQLHLSCPDGTPGAALSLADTVRVLRAELTAVAVGEVGGPAVAAYAAAPVRVAYPHARFRLAEPKAPERTGTATEVDTYAQEYLRQRDDLVDLLSEATGRQAESVAADLRTGRFLTAEEAVGYGLAQRVAAGRSVG</sequence>
<dbReference type="STRING" id="117157.SAMN04489717_4931"/>
<evidence type="ECO:0000256" key="3">
    <source>
        <dbReference type="ARBA" id="ARBA00022670"/>
    </source>
</evidence>